<protein>
    <submittedName>
        <fullName evidence="8">Transporter</fullName>
    </submittedName>
</protein>
<feature type="transmembrane region" description="Helical" evidence="7">
    <location>
        <begin position="153"/>
        <end position="176"/>
    </location>
</feature>
<accession>A0A2D3W4R0</accession>
<dbReference type="AlphaFoldDB" id="A0A2D3W4R0"/>
<feature type="transmembrane region" description="Helical" evidence="7">
    <location>
        <begin position="63"/>
        <end position="85"/>
    </location>
</feature>
<evidence type="ECO:0000256" key="5">
    <source>
        <dbReference type="ARBA" id="ARBA00022989"/>
    </source>
</evidence>
<feature type="transmembrane region" description="Helical" evidence="7">
    <location>
        <begin position="277"/>
        <end position="299"/>
    </location>
</feature>
<name>A0A2D3W4R0_9BACT</name>
<dbReference type="PANTHER" id="PTHR36838">
    <property type="entry name" value="AUXIN EFFLUX CARRIER FAMILY PROTEIN"/>
    <property type="match status" value="1"/>
</dbReference>
<reference evidence="8 9" key="1">
    <citation type="journal article" date="2017" name="Front. Microbiol.">
        <title>Comparative Genomic Analysis of the Class Epsilonproteobacteria and Proposed Reclassification to Epsilonbacteraeota (phyl. nov.).</title>
        <authorList>
            <person name="Waite D.W."/>
            <person name="Vanwonterghem I."/>
            <person name="Rinke C."/>
            <person name="Parks D.H."/>
            <person name="Zhang Y."/>
            <person name="Takai K."/>
            <person name="Sievert S.M."/>
            <person name="Simon J."/>
            <person name="Campbell B.J."/>
            <person name="Hanson T.E."/>
            <person name="Woyke T."/>
            <person name="Klotz M.G."/>
            <person name="Hugenholtz P."/>
        </authorList>
    </citation>
    <scope>NUCLEOTIDE SEQUENCE [LARGE SCALE GENOMIC DNA]</scope>
    <source>
        <strain evidence="8">UBA11420</strain>
    </source>
</reference>
<organism evidence="8 9">
    <name type="scientific">Sulfurospirillum cavolei</name>
    <dbReference type="NCBI Taxonomy" id="366522"/>
    <lineage>
        <taxon>Bacteria</taxon>
        <taxon>Pseudomonadati</taxon>
        <taxon>Campylobacterota</taxon>
        <taxon>Epsilonproteobacteria</taxon>
        <taxon>Campylobacterales</taxon>
        <taxon>Sulfurospirillaceae</taxon>
        <taxon>Sulfurospirillum</taxon>
    </lineage>
</organism>
<evidence type="ECO:0000256" key="2">
    <source>
        <dbReference type="ARBA" id="ARBA00022448"/>
    </source>
</evidence>
<dbReference type="STRING" id="366522.GCA_001548055_02148"/>
<proteinExistence type="predicted"/>
<feature type="transmembrane region" description="Helical" evidence="7">
    <location>
        <begin position="247"/>
        <end position="270"/>
    </location>
</feature>
<feature type="transmembrane region" description="Helical" evidence="7">
    <location>
        <begin position="188"/>
        <end position="206"/>
    </location>
</feature>
<dbReference type="InterPro" id="IPR004776">
    <property type="entry name" value="Mem_transp_PIN-like"/>
</dbReference>
<evidence type="ECO:0000256" key="7">
    <source>
        <dbReference type="SAM" id="Phobius"/>
    </source>
</evidence>
<keyword evidence="6 7" id="KW-0472">Membrane</keyword>
<evidence type="ECO:0000256" key="4">
    <source>
        <dbReference type="ARBA" id="ARBA00022692"/>
    </source>
</evidence>
<keyword evidence="3" id="KW-1003">Cell membrane</keyword>
<dbReference type="Proteomes" id="UP000231638">
    <property type="component" value="Unassembled WGS sequence"/>
</dbReference>
<keyword evidence="4 7" id="KW-0812">Transmembrane</keyword>
<evidence type="ECO:0000313" key="9">
    <source>
        <dbReference type="Proteomes" id="UP000231638"/>
    </source>
</evidence>
<sequence>MTIAISILSIYAFILLGFMSKKVLKEEMNEKGMVLLSIYFLQPMLSFWGLSSRPIDLSLLQVPFWYVAISLFCVLVSFVIARLFFTDIKEKSIVTICVIIGNTGNLGIPLGIALFGDASIIYTSMINISNVFIVYTLGVFFYSRGNFSIKESLFNIVKLPVIWFAFLALILNFSGVRFHPALMRSMEMGAYCTMVIQLIVFGMYLYNIHLKSMNVTLVLHVGMIKFLLTPLIAGAILFYALDLEPMVATLIFLELIVPLAVTNVNLAALYECKPLDVTMLVFVTSLVFIPFFILVSQLLHFLNIVNLP</sequence>
<comment type="subcellular location">
    <subcellularLocation>
        <location evidence="1">Membrane</location>
        <topology evidence="1">Multi-pass membrane protein</topology>
    </subcellularLocation>
</comment>
<feature type="transmembrane region" description="Helical" evidence="7">
    <location>
        <begin position="6"/>
        <end position="24"/>
    </location>
</feature>
<dbReference type="PANTHER" id="PTHR36838:SF3">
    <property type="entry name" value="TRANSPORTER AUXIN EFFLUX CARRIER EC FAMILY"/>
    <property type="match status" value="1"/>
</dbReference>
<feature type="transmembrane region" description="Helical" evidence="7">
    <location>
        <begin position="33"/>
        <end position="51"/>
    </location>
</feature>
<gene>
    <name evidence="8" type="ORF">CFH80_05345</name>
</gene>
<evidence type="ECO:0000256" key="6">
    <source>
        <dbReference type="ARBA" id="ARBA00023136"/>
    </source>
</evidence>
<evidence type="ECO:0000313" key="8">
    <source>
        <dbReference type="EMBL" id="DAB36351.1"/>
    </source>
</evidence>
<dbReference type="GO" id="GO:0055085">
    <property type="term" value="P:transmembrane transport"/>
    <property type="evidence" value="ECO:0007669"/>
    <property type="project" value="InterPro"/>
</dbReference>
<dbReference type="GO" id="GO:0016020">
    <property type="term" value="C:membrane"/>
    <property type="evidence" value="ECO:0007669"/>
    <property type="project" value="UniProtKB-SubCell"/>
</dbReference>
<feature type="transmembrane region" description="Helical" evidence="7">
    <location>
        <begin position="218"/>
        <end position="241"/>
    </location>
</feature>
<evidence type="ECO:0000256" key="1">
    <source>
        <dbReference type="ARBA" id="ARBA00004141"/>
    </source>
</evidence>
<evidence type="ECO:0000256" key="3">
    <source>
        <dbReference type="ARBA" id="ARBA00022475"/>
    </source>
</evidence>
<dbReference type="Pfam" id="PF03547">
    <property type="entry name" value="Mem_trans"/>
    <property type="match status" value="1"/>
</dbReference>
<feature type="transmembrane region" description="Helical" evidence="7">
    <location>
        <begin position="92"/>
        <end position="114"/>
    </location>
</feature>
<keyword evidence="5 7" id="KW-1133">Transmembrane helix</keyword>
<comment type="caution">
    <text evidence="8">The sequence shown here is derived from an EMBL/GenBank/DDBJ whole genome shotgun (WGS) entry which is preliminary data.</text>
</comment>
<feature type="transmembrane region" description="Helical" evidence="7">
    <location>
        <begin position="120"/>
        <end position="141"/>
    </location>
</feature>
<dbReference type="EMBL" id="DLUG01000144">
    <property type="protein sequence ID" value="DAB36351.1"/>
    <property type="molecule type" value="Genomic_DNA"/>
</dbReference>
<keyword evidence="2" id="KW-0813">Transport</keyword>